<keyword evidence="1" id="KW-0732">Signal</keyword>
<dbReference type="InterPro" id="IPR036439">
    <property type="entry name" value="Dockerin_dom_sf"/>
</dbReference>
<dbReference type="SUPFAM" id="SSF74853">
    <property type="entry name" value="Lamin A/C globular tail domain"/>
    <property type="match status" value="1"/>
</dbReference>
<proteinExistence type="predicted"/>
<accession>A0A975BI11</accession>
<feature type="domain" description="LTD" evidence="2">
    <location>
        <begin position="18"/>
        <end position="130"/>
    </location>
</feature>
<dbReference type="InterPro" id="IPR014867">
    <property type="entry name" value="Spore_coat_CotH_CotH2/3/7"/>
</dbReference>
<dbReference type="Gene3D" id="2.60.40.1260">
    <property type="entry name" value="Lamin Tail domain"/>
    <property type="match status" value="1"/>
</dbReference>
<gene>
    <name evidence="3" type="ORF">dnm_016840</name>
</gene>
<organism evidence="3 4">
    <name type="scientific">Desulfonema magnum</name>
    <dbReference type="NCBI Taxonomy" id="45655"/>
    <lineage>
        <taxon>Bacteria</taxon>
        <taxon>Pseudomonadati</taxon>
        <taxon>Thermodesulfobacteriota</taxon>
        <taxon>Desulfobacteria</taxon>
        <taxon>Desulfobacterales</taxon>
        <taxon>Desulfococcaceae</taxon>
        <taxon>Desulfonema</taxon>
    </lineage>
</organism>
<name>A0A975BI11_9BACT</name>
<dbReference type="SUPFAM" id="SSF63446">
    <property type="entry name" value="Type I dockerin domain"/>
    <property type="match status" value="1"/>
</dbReference>
<evidence type="ECO:0000313" key="4">
    <source>
        <dbReference type="Proteomes" id="UP000663722"/>
    </source>
</evidence>
<dbReference type="GO" id="GO:0000272">
    <property type="term" value="P:polysaccharide catabolic process"/>
    <property type="evidence" value="ECO:0007669"/>
    <property type="project" value="InterPro"/>
</dbReference>
<evidence type="ECO:0000313" key="3">
    <source>
        <dbReference type="EMBL" id="QTA85670.1"/>
    </source>
</evidence>
<keyword evidence="4" id="KW-1185">Reference proteome</keyword>
<dbReference type="InterPro" id="IPR059177">
    <property type="entry name" value="GH29D-like_dom"/>
</dbReference>
<evidence type="ECO:0000256" key="1">
    <source>
        <dbReference type="SAM" id="SignalP"/>
    </source>
</evidence>
<evidence type="ECO:0000259" key="2">
    <source>
        <dbReference type="PROSITE" id="PS51841"/>
    </source>
</evidence>
<feature type="signal peptide" evidence="1">
    <location>
        <begin position="1"/>
        <end position="21"/>
    </location>
</feature>
<dbReference type="EMBL" id="CP061800">
    <property type="protein sequence ID" value="QTA85670.1"/>
    <property type="molecule type" value="Genomic_DNA"/>
</dbReference>
<dbReference type="PROSITE" id="PS51841">
    <property type="entry name" value="LTD"/>
    <property type="match status" value="1"/>
</dbReference>
<protein>
    <submittedName>
        <fullName evidence="3">Kinase domain-containing protein</fullName>
    </submittedName>
</protein>
<dbReference type="InterPro" id="IPR001322">
    <property type="entry name" value="Lamin_tail_dom"/>
</dbReference>
<feature type="chain" id="PRO_5036994998" evidence="1">
    <location>
        <begin position="22"/>
        <end position="788"/>
    </location>
</feature>
<dbReference type="Pfam" id="PF08757">
    <property type="entry name" value="CotH"/>
    <property type="match status" value="1"/>
</dbReference>
<dbReference type="Pfam" id="PF00932">
    <property type="entry name" value="LTD"/>
    <property type="match status" value="1"/>
</dbReference>
<keyword evidence="3" id="KW-0418">Kinase</keyword>
<dbReference type="Pfam" id="PF13290">
    <property type="entry name" value="CHB_HEX_C_1"/>
    <property type="match status" value="1"/>
</dbReference>
<dbReference type="Proteomes" id="UP000663722">
    <property type="component" value="Chromosome"/>
</dbReference>
<keyword evidence="3" id="KW-0808">Transferase</keyword>
<dbReference type="InterPro" id="IPR036415">
    <property type="entry name" value="Lamin_tail_dom_sf"/>
</dbReference>
<dbReference type="GO" id="GO:0016301">
    <property type="term" value="F:kinase activity"/>
    <property type="evidence" value="ECO:0007669"/>
    <property type="project" value="UniProtKB-KW"/>
</dbReference>
<dbReference type="KEGG" id="dmm:dnm_016840"/>
<dbReference type="AlphaFoldDB" id="A0A975BI11"/>
<sequence>MKISKLLSSFICFFMIISVLSAEVDAADWHHLRISEIMAEDGDYMDWIEIFNSGSQPVLLENLYLSDDPDDPKKWQFPSDLIIQPRGFEVFWADGMDAGRHTNFKLKQKGENVGIFDPEGGRIDSVDYGKQTSGVSFGRHPDEGSVWLFFGEPTPGNENNTKGYPEYDATDTPPCPQFSLQGGFYTGRQLISLSSQLPDAEIRYTLDGSEPARSSSLYTKPIIINSTTVVSARVFDAGCFSGPVMTQTYFIQESHTLPVISIATDPAHLWDDETGIYTEGTNYDSFEGIANYLEDWERPIRLEFYETDGTPGFNMNAGMKIHGGSGRDYLQKSVSVHARERFGADEIAYKIFPDEDISTFKSFILRNDGCCDDLRTLFRDAILHRIVKGRMDIDLQAYRPSVVFLNGEYWGILNFREKLNEHYLASHHGVDPDDVDLLEENSSVVEGDAKHYENLLNFIETADMTSGESYEYIRTQMEVNEYINYQIAEIFSANSDWPDNNIKYWRPKTPEGKWRWLLYDTDYAFTDYKYDGIEKAYGTQMLFRKLLENPEFKNEFIQRFASYLNTTFRPERVIFVIDSLRKGIETEMPNHIRKWGGKYGSHSISSISEWEDNIEKRKEFATQRLSYVREHIKDHFGLSGTVKFTLGTSEPCTGRILINGAPMPTGDFTGIWFKNVPLRLEAVPNTNSRFVRWEGIADGNQEEISVTLTEASAITAVFERIEPTEPFSSVPGDIDSDGHVTLCDAIMAIRICAGQTTGFVVLQNDISGDGKIGTEETIYILRKVSCAF</sequence>
<reference evidence="3" key="1">
    <citation type="journal article" date="2021" name="Microb. Physiol.">
        <title>Proteogenomic Insights into the Physiology of Marine, Sulfate-Reducing, Filamentous Desulfonema limicola and Desulfonema magnum.</title>
        <authorList>
            <person name="Schnaars V."/>
            <person name="Wohlbrand L."/>
            <person name="Scheve S."/>
            <person name="Hinrichs C."/>
            <person name="Reinhardt R."/>
            <person name="Rabus R."/>
        </authorList>
    </citation>
    <scope>NUCLEOTIDE SEQUENCE</scope>
    <source>
        <strain evidence="3">4be13</strain>
    </source>
</reference>